<sequence length="241" mass="26638">MAAERHQTLTQAAALSHCHKATVLGNVIAIHMLEYITAATTHRDGLNSLAHDFLDVCLIMWSIEAGLVEYTRTGQSLPVEMTQELDRKFNVAHSDFQALDHWLNRSLSEERGGAGKKLSRGWRKMFSGNEIPKMRQALGKTRESLRMSALVFQWSLGEAKIDESLGIGYTALSAALERLEKGTTNKISLSKAVQGTETSFTPQQQQHHAEQTHVVEIGLEERISSADTLALPRSQTCAPTS</sequence>
<name>A0ACC1P079_9PEZI</name>
<reference evidence="1" key="1">
    <citation type="submission" date="2022-10" db="EMBL/GenBank/DDBJ databases">
        <title>Genome Sequence of Xylaria curta.</title>
        <authorList>
            <person name="Buettner E."/>
        </authorList>
    </citation>
    <scope>NUCLEOTIDE SEQUENCE</scope>
    <source>
        <strain evidence="1">Babe10</strain>
    </source>
</reference>
<proteinExistence type="predicted"/>
<keyword evidence="2" id="KW-1185">Reference proteome</keyword>
<gene>
    <name evidence="1" type="ORF">NUW58_g6034</name>
</gene>
<protein>
    <submittedName>
        <fullName evidence="1">Uncharacterized protein</fullName>
    </submittedName>
</protein>
<evidence type="ECO:0000313" key="2">
    <source>
        <dbReference type="Proteomes" id="UP001143856"/>
    </source>
</evidence>
<dbReference type="EMBL" id="JAPDGR010001286">
    <property type="protein sequence ID" value="KAJ2984486.1"/>
    <property type="molecule type" value="Genomic_DNA"/>
</dbReference>
<accession>A0ACC1P079</accession>
<comment type="caution">
    <text evidence="1">The sequence shown here is derived from an EMBL/GenBank/DDBJ whole genome shotgun (WGS) entry which is preliminary data.</text>
</comment>
<organism evidence="1 2">
    <name type="scientific">Xylaria curta</name>
    <dbReference type="NCBI Taxonomy" id="42375"/>
    <lineage>
        <taxon>Eukaryota</taxon>
        <taxon>Fungi</taxon>
        <taxon>Dikarya</taxon>
        <taxon>Ascomycota</taxon>
        <taxon>Pezizomycotina</taxon>
        <taxon>Sordariomycetes</taxon>
        <taxon>Xylariomycetidae</taxon>
        <taxon>Xylariales</taxon>
        <taxon>Xylariaceae</taxon>
        <taxon>Xylaria</taxon>
    </lineage>
</organism>
<evidence type="ECO:0000313" key="1">
    <source>
        <dbReference type="EMBL" id="KAJ2984486.1"/>
    </source>
</evidence>
<dbReference type="Proteomes" id="UP001143856">
    <property type="component" value="Unassembled WGS sequence"/>
</dbReference>